<reference evidence="2" key="1">
    <citation type="journal article" date="2013" name="J. Plant Res.">
        <title>Effect of fungi and light on seed germination of three Opuntia species from semiarid lands of central Mexico.</title>
        <authorList>
            <person name="Delgado-Sanchez P."/>
            <person name="Jimenez-Bremont J.F."/>
            <person name="Guerrero-Gonzalez Mde L."/>
            <person name="Flores J."/>
        </authorList>
    </citation>
    <scope>NUCLEOTIDE SEQUENCE</scope>
    <source>
        <tissue evidence="2">Cladode</tissue>
    </source>
</reference>
<reference evidence="2" key="2">
    <citation type="submission" date="2020-07" db="EMBL/GenBank/DDBJ databases">
        <authorList>
            <person name="Vera ALvarez R."/>
            <person name="Arias-Moreno D.M."/>
            <person name="Jimenez-Jacinto V."/>
            <person name="Jimenez-Bremont J.F."/>
            <person name="Swaminathan K."/>
            <person name="Moose S.P."/>
            <person name="Guerrero-Gonzalez M.L."/>
            <person name="Marino-Ramirez L."/>
            <person name="Landsman D."/>
            <person name="Rodriguez-Kessler M."/>
            <person name="Delgado-Sanchez P."/>
        </authorList>
    </citation>
    <scope>NUCLEOTIDE SEQUENCE</scope>
    <source>
        <tissue evidence="2">Cladode</tissue>
    </source>
</reference>
<proteinExistence type="predicted"/>
<dbReference type="EMBL" id="GISG01143076">
    <property type="protein sequence ID" value="MBA4645630.1"/>
    <property type="molecule type" value="Transcribed_RNA"/>
</dbReference>
<organism evidence="2">
    <name type="scientific">Opuntia streptacantha</name>
    <name type="common">Prickly pear cactus</name>
    <name type="synonym">Opuntia cardona</name>
    <dbReference type="NCBI Taxonomy" id="393608"/>
    <lineage>
        <taxon>Eukaryota</taxon>
        <taxon>Viridiplantae</taxon>
        <taxon>Streptophyta</taxon>
        <taxon>Embryophyta</taxon>
        <taxon>Tracheophyta</taxon>
        <taxon>Spermatophyta</taxon>
        <taxon>Magnoliopsida</taxon>
        <taxon>eudicotyledons</taxon>
        <taxon>Gunneridae</taxon>
        <taxon>Pentapetalae</taxon>
        <taxon>Caryophyllales</taxon>
        <taxon>Cactineae</taxon>
        <taxon>Cactaceae</taxon>
        <taxon>Opuntioideae</taxon>
        <taxon>Opuntia</taxon>
    </lineage>
</organism>
<accession>A0A7C8ZM36</accession>
<sequence>MLSKRFENFPRKLLIPHRKPPYDPCTPTRCTISSKRCSNLFNTPSSAEHSYQLTRKSKRPKKIEKEKLFMASYPEHNITPPLHLTKSHNPPTNILPPINPNLQTDSLECEIYTLLPTNTSI</sequence>
<dbReference type="EMBL" id="GISG01143078">
    <property type="protein sequence ID" value="MBA4645631.1"/>
    <property type="molecule type" value="Transcribed_RNA"/>
</dbReference>
<evidence type="ECO:0000313" key="2">
    <source>
        <dbReference type="EMBL" id="MBA4645630.1"/>
    </source>
</evidence>
<protein>
    <submittedName>
        <fullName evidence="2">Uncharacterized protein</fullName>
    </submittedName>
</protein>
<evidence type="ECO:0000256" key="1">
    <source>
        <dbReference type="SAM" id="MobiDB-lite"/>
    </source>
</evidence>
<feature type="region of interest" description="Disordered" evidence="1">
    <location>
        <begin position="80"/>
        <end position="100"/>
    </location>
</feature>
<name>A0A7C8ZM36_OPUST</name>
<dbReference type="AlphaFoldDB" id="A0A7C8ZM36"/>